<dbReference type="Pfam" id="PF07591">
    <property type="entry name" value="PT-HINT"/>
    <property type="match status" value="1"/>
</dbReference>
<gene>
    <name evidence="5" type="ORF">DM484_17220</name>
</gene>
<dbReference type="InterPro" id="IPR050708">
    <property type="entry name" value="T6SS_VgrG/RHS"/>
</dbReference>
<dbReference type="InterPro" id="IPR056823">
    <property type="entry name" value="TEN-like_YD-shell"/>
</dbReference>
<dbReference type="InterPro" id="IPR036844">
    <property type="entry name" value="Hint_dom_sf"/>
</dbReference>
<sequence length="1682" mass="184195">MPMNGNMTNIKRNRVSAMSVTAPFFSFPPLRWAMALLSLMLLAGLSTAQAGDNGLTVTIPNGYANVHVEDLQVQSTAGPVRWKRLWDGQEWKFNPHWESLSQSWKNLTGNQTADTTSGSLVFYGGGLLGAGPAPSDCSIWVDEGWQPAAANAPMQPERTTPFNRAMGGSATDYPSPVQIMVDYANLCAGSGLSNSISFVEGFRRLNELYLGNSGHYAFSNRYTLEKRAVQALPTQEAAVLNTQLATGSITLTLVTNLKGFRWLDREGSWIDYNTQGQVVAYGDKNDNTVWLARDTGGMVHGVVDAHGRVLLTLHYTGSLLTEVRDYPIAGNALDLPQRSVKYQYDGNNRLTQVTDVRGNVSRYGYDTANHITTITDQEGRAEQLAYNSDMVAKRTAPDGGVTDYAFSYDDANKQYASKITGPTTAAGRRVEDYTHNRSAKLSRLIVNGRTDEEVGYDIKARVEVHTNARGFSTRITRNEFEQVVQVDQPDATTVKRTYSALNLQMTEKTDEAGVKTQYQYDAKGNRLKKIEAAGTADERVTEYQVNGLGHTIKLTRKGRTETNGTVTADAVWQIEYDGLGQISKTTDPEGNIRQFAFNRAGNLVSTTDPLGHTSLFGVDADGNLVKITDALSRIKSFAYDKVGNLTQYTDARSKIWQAAYDAMNRRTQITSPLGGIFKRQFNAQGLPIADTDEDGRTSLAQFDNFLRLTQITDALNNQTAYGYTIPDGTAAGTLGALYKPTQIQYPTFTQNIRYDQRERPTSQTLLNPNAQGTEGLVSSTAYDARGKVSSETDANGKTRFNSYNALGQLVEITDSLGHKTQALYDARGNLLQITDANGNVNRFEYDRNNRLVKEILPLGQTTAYQYDGVGNLSQQTDPNGYKITYHYDASNRLVIAQQYLSDGKLSHTTTFTWDDADNLIGWGDTDNLRIQTASAASIYDAANRKTSETVTYPDGYTLSYGYDYSAAGYKTRLTWPDGTAIDYNYSSHGELASATIPGEGSISVNQFKWLAPAKITLPGGTVQEKGYDGLLNLESLKVKTPGQQTVLNLTNTYGNVQELATRNRTDTLNGSSGVVTGKYTYDDETRLTQSITGTGSGYSSDTEDFTLDAVGNRIAHSKVAGAWTYDANNRLIQRGAAGSATYYQYDDAGNLTQKTNPSGQVTQYGYDTQNRLIQVKDGGGNLIARYGYDPFDRRLWKEQYQDQNGNALAQAMRSDYLYADEGLIAEATQGITLNADGSTTAAGSQQIATQYGPLPDAEFTTGILFVKTKNSNGQDSFAYYHHDHLDTPIQATDKNGNVVWAANYNVFGQATITTPAATPDQPTITSSLRLPGQIEDAETGLHYNFRRYYDPETGRYITQDPIGLAGGDNLYRYAEADPLNVSDSTGECPWCVPFAVCMAECMLIDVAVNAASGASNNFCQSAKDCAIGCALFMGFGKILQKLPCVLNSFAPDTLVHAKPDGDDKADAQTGKAVLRPISQLQVGDEVLAFAEWKDKGQSAKKDGRLSYEKVTDIFTSYKVQTIVYLTLDGGQTLAATEGHPFKTTDGWRDAIMLKKGGKLLLKGGDGESDADSTATIVDIHTYKKVLPVFNLEVANGHTYFVGIDGKLVHNGRCTPAMRRAWEKLYGREWPKNPMTEKIRPGGNQDGHHITPVSKGGDPTDPANITPLTPSEHTNWHKINGYK</sequence>
<organism evidence="5 6">
    <name type="scientific">Candidatus Methylumidiphilus alinenensis</name>
    <dbReference type="NCBI Taxonomy" id="2202197"/>
    <lineage>
        <taxon>Bacteria</taxon>
        <taxon>Pseudomonadati</taxon>
        <taxon>Pseudomonadota</taxon>
        <taxon>Gammaproteobacteria</taxon>
        <taxon>Methylococcales</taxon>
        <taxon>Candidatus Methylumidiphilus</taxon>
    </lineage>
</organism>
<dbReference type="InterPro" id="IPR006530">
    <property type="entry name" value="YD"/>
</dbReference>
<dbReference type="CDD" id="cd00085">
    <property type="entry name" value="HNHc"/>
    <property type="match status" value="1"/>
</dbReference>
<dbReference type="Gene3D" id="2.180.10.10">
    <property type="entry name" value="RHS repeat-associated core"/>
    <property type="match status" value="3"/>
</dbReference>
<evidence type="ECO:0000259" key="4">
    <source>
        <dbReference type="SMART" id="SM00306"/>
    </source>
</evidence>
<dbReference type="NCBIfam" id="TIGR03696">
    <property type="entry name" value="Rhs_assc_core"/>
    <property type="match status" value="1"/>
</dbReference>
<evidence type="ECO:0000256" key="3">
    <source>
        <dbReference type="SAM" id="SignalP"/>
    </source>
</evidence>
<dbReference type="Gene3D" id="3.90.930.1">
    <property type="match status" value="1"/>
</dbReference>
<dbReference type="CDD" id="cd00081">
    <property type="entry name" value="Hint"/>
    <property type="match status" value="1"/>
</dbReference>
<dbReference type="InterPro" id="IPR003615">
    <property type="entry name" value="HNH_nuc"/>
</dbReference>
<dbReference type="SMART" id="SM00306">
    <property type="entry name" value="HintN"/>
    <property type="match status" value="1"/>
</dbReference>
<keyword evidence="1" id="KW-0677">Repeat</keyword>
<dbReference type="GO" id="GO:0016539">
    <property type="term" value="P:intein-mediated protein splicing"/>
    <property type="evidence" value="ECO:0007669"/>
    <property type="project" value="InterPro"/>
</dbReference>
<dbReference type="Pfam" id="PF05593">
    <property type="entry name" value="RHS_repeat"/>
    <property type="match status" value="5"/>
</dbReference>
<dbReference type="PANTHER" id="PTHR32305:SF15">
    <property type="entry name" value="PROTEIN RHSA-RELATED"/>
    <property type="match status" value="1"/>
</dbReference>
<accession>A0A2W4QVM6</accession>
<dbReference type="Pfam" id="PF03527">
    <property type="entry name" value="RHS"/>
    <property type="match status" value="1"/>
</dbReference>
<dbReference type="PANTHER" id="PTHR32305">
    <property type="match status" value="1"/>
</dbReference>
<feature type="chain" id="PRO_5016173816" description="Hint domain-containing protein" evidence="3">
    <location>
        <begin position="51"/>
        <end position="1682"/>
    </location>
</feature>
<dbReference type="InterPro" id="IPR022385">
    <property type="entry name" value="Rhs_assc_core"/>
</dbReference>
<proteinExistence type="predicted"/>
<evidence type="ECO:0000313" key="6">
    <source>
        <dbReference type="Proteomes" id="UP000249396"/>
    </source>
</evidence>
<keyword evidence="3" id="KW-0732">Signal</keyword>
<dbReference type="Gene3D" id="2.170.16.10">
    <property type="entry name" value="Hedgehog/Intein (Hint) domain"/>
    <property type="match status" value="1"/>
</dbReference>
<feature type="region of interest" description="Disordered" evidence="2">
    <location>
        <begin position="1632"/>
        <end position="1673"/>
    </location>
</feature>
<dbReference type="InterPro" id="IPR003587">
    <property type="entry name" value="Hint_dom_N"/>
</dbReference>
<comment type="caution">
    <text evidence="5">The sequence shown here is derived from an EMBL/GenBank/DDBJ whole genome shotgun (WGS) entry which is preliminary data.</text>
</comment>
<dbReference type="PROSITE" id="PS50817">
    <property type="entry name" value="INTEIN_N_TER"/>
    <property type="match status" value="1"/>
</dbReference>
<dbReference type="InterPro" id="IPR006141">
    <property type="entry name" value="Intein_N"/>
</dbReference>
<evidence type="ECO:0000256" key="2">
    <source>
        <dbReference type="SAM" id="MobiDB-lite"/>
    </source>
</evidence>
<dbReference type="InterPro" id="IPR031325">
    <property type="entry name" value="RHS_repeat"/>
</dbReference>
<name>A0A2W4QVM6_9GAMM</name>
<evidence type="ECO:0000313" key="5">
    <source>
        <dbReference type="EMBL" id="PZN76135.1"/>
    </source>
</evidence>
<evidence type="ECO:0000256" key="1">
    <source>
        <dbReference type="ARBA" id="ARBA00022737"/>
    </source>
</evidence>
<reference evidence="5 6" key="1">
    <citation type="journal article" date="2018" name="Aquat. Microb. Ecol.">
        <title>Gammaproteobacterial methanotrophs dominate.</title>
        <authorList>
            <person name="Rissanen A.J."/>
            <person name="Saarenheimo J."/>
            <person name="Tiirola M."/>
            <person name="Peura S."/>
            <person name="Aalto S.L."/>
            <person name="Karvinen A."/>
            <person name="Nykanen H."/>
        </authorList>
    </citation>
    <scope>NUCLEOTIDE SEQUENCE [LARGE SCALE GENOMIC DNA]</scope>
    <source>
        <strain evidence="5">AMbin10</strain>
    </source>
</reference>
<feature type="signal peptide" evidence="3">
    <location>
        <begin position="1"/>
        <end position="50"/>
    </location>
</feature>
<dbReference type="SUPFAM" id="SSF63829">
    <property type="entry name" value="Calcium-dependent phosphotriesterase"/>
    <property type="match status" value="1"/>
</dbReference>
<dbReference type="InterPro" id="IPR001826">
    <property type="entry name" value="RHS"/>
</dbReference>
<protein>
    <recommendedName>
        <fullName evidence="4">Hint domain-containing protein</fullName>
    </recommendedName>
</protein>
<dbReference type="EMBL" id="QJPH01000366">
    <property type="protein sequence ID" value="PZN76135.1"/>
    <property type="molecule type" value="Genomic_DNA"/>
</dbReference>
<dbReference type="Proteomes" id="UP000249396">
    <property type="component" value="Unassembled WGS sequence"/>
</dbReference>
<dbReference type="Pfam" id="PF25023">
    <property type="entry name" value="TEN_YD-shell"/>
    <property type="match status" value="1"/>
</dbReference>
<dbReference type="SUPFAM" id="SSF51294">
    <property type="entry name" value="Hedgehog/intein (Hint) domain"/>
    <property type="match status" value="1"/>
</dbReference>
<dbReference type="NCBIfam" id="TIGR01643">
    <property type="entry name" value="YD_repeat_2x"/>
    <property type="match status" value="8"/>
</dbReference>
<feature type="domain" description="Hint" evidence="4">
    <location>
        <begin position="1446"/>
        <end position="1563"/>
    </location>
</feature>